<sequence length="51" mass="5587">SLLKVFWNEFEGCASTDGQVVSYASRKSKIHGRSYPTHDLDRDKSVAEGGG</sequence>
<feature type="compositionally biased region" description="Basic and acidic residues" evidence="1">
    <location>
        <begin position="36"/>
        <end position="51"/>
    </location>
</feature>
<dbReference type="EMBL" id="LXQA010020393">
    <property type="protein sequence ID" value="MCH91419.1"/>
    <property type="molecule type" value="Genomic_DNA"/>
</dbReference>
<accession>A0A392MWV0</accession>
<comment type="caution">
    <text evidence="2">The sequence shown here is derived from an EMBL/GenBank/DDBJ whole genome shotgun (WGS) entry which is preliminary data.</text>
</comment>
<organism evidence="2 3">
    <name type="scientific">Trifolium medium</name>
    <dbReference type="NCBI Taxonomy" id="97028"/>
    <lineage>
        <taxon>Eukaryota</taxon>
        <taxon>Viridiplantae</taxon>
        <taxon>Streptophyta</taxon>
        <taxon>Embryophyta</taxon>
        <taxon>Tracheophyta</taxon>
        <taxon>Spermatophyta</taxon>
        <taxon>Magnoliopsida</taxon>
        <taxon>eudicotyledons</taxon>
        <taxon>Gunneridae</taxon>
        <taxon>Pentapetalae</taxon>
        <taxon>rosids</taxon>
        <taxon>fabids</taxon>
        <taxon>Fabales</taxon>
        <taxon>Fabaceae</taxon>
        <taxon>Papilionoideae</taxon>
        <taxon>50 kb inversion clade</taxon>
        <taxon>NPAAA clade</taxon>
        <taxon>Hologalegina</taxon>
        <taxon>IRL clade</taxon>
        <taxon>Trifolieae</taxon>
        <taxon>Trifolium</taxon>
    </lineage>
</organism>
<gene>
    <name evidence="2" type="ORF">A2U01_0012346</name>
</gene>
<keyword evidence="3" id="KW-1185">Reference proteome</keyword>
<dbReference type="Proteomes" id="UP000265520">
    <property type="component" value="Unassembled WGS sequence"/>
</dbReference>
<proteinExistence type="predicted"/>
<feature type="non-terminal residue" evidence="2">
    <location>
        <position position="1"/>
    </location>
</feature>
<reference evidence="2 3" key="1">
    <citation type="journal article" date="2018" name="Front. Plant Sci.">
        <title>Red Clover (Trifolium pratense) and Zigzag Clover (T. medium) - A Picture of Genomic Similarities and Differences.</title>
        <authorList>
            <person name="Dluhosova J."/>
            <person name="Istvanek J."/>
            <person name="Nedelnik J."/>
            <person name="Repkova J."/>
        </authorList>
    </citation>
    <scope>NUCLEOTIDE SEQUENCE [LARGE SCALE GENOMIC DNA]</scope>
    <source>
        <strain evidence="3">cv. 10/8</strain>
        <tissue evidence="2">Leaf</tissue>
    </source>
</reference>
<protein>
    <submittedName>
        <fullName evidence="2">Uncharacterized protein</fullName>
    </submittedName>
</protein>
<evidence type="ECO:0000256" key="1">
    <source>
        <dbReference type="SAM" id="MobiDB-lite"/>
    </source>
</evidence>
<feature type="region of interest" description="Disordered" evidence="1">
    <location>
        <begin position="31"/>
        <end position="51"/>
    </location>
</feature>
<evidence type="ECO:0000313" key="3">
    <source>
        <dbReference type="Proteomes" id="UP000265520"/>
    </source>
</evidence>
<evidence type="ECO:0000313" key="2">
    <source>
        <dbReference type="EMBL" id="MCH91419.1"/>
    </source>
</evidence>
<name>A0A392MWV0_9FABA</name>
<dbReference type="AlphaFoldDB" id="A0A392MWV0"/>